<dbReference type="GO" id="GO:0016020">
    <property type="term" value="C:membrane"/>
    <property type="evidence" value="ECO:0007669"/>
    <property type="project" value="UniProtKB-SubCell"/>
</dbReference>
<dbReference type="PANTHER" id="PTHR37422">
    <property type="entry name" value="TEICHURONIC ACID BIOSYNTHESIS PROTEIN TUAE"/>
    <property type="match status" value="1"/>
</dbReference>
<feature type="transmembrane region" description="Helical" evidence="5">
    <location>
        <begin position="368"/>
        <end position="390"/>
    </location>
</feature>
<dbReference type="EMBL" id="JACHIN010000001">
    <property type="protein sequence ID" value="MBB5075452.1"/>
    <property type="molecule type" value="Genomic_DNA"/>
</dbReference>
<dbReference type="Pfam" id="PF04932">
    <property type="entry name" value="Wzy_C"/>
    <property type="match status" value="1"/>
</dbReference>
<evidence type="ECO:0000313" key="7">
    <source>
        <dbReference type="EMBL" id="MBB5075452.1"/>
    </source>
</evidence>
<keyword evidence="4 5" id="KW-0472">Membrane</keyword>
<evidence type="ECO:0000256" key="1">
    <source>
        <dbReference type="ARBA" id="ARBA00004141"/>
    </source>
</evidence>
<evidence type="ECO:0000256" key="2">
    <source>
        <dbReference type="ARBA" id="ARBA00022692"/>
    </source>
</evidence>
<reference evidence="7 8" key="1">
    <citation type="submission" date="2020-08" db="EMBL/GenBank/DDBJ databases">
        <title>Genomic Encyclopedia of Type Strains, Phase IV (KMG-IV): sequencing the most valuable type-strain genomes for metagenomic binning, comparative biology and taxonomic classification.</title>
        <authorList>
            <person name="Goeker M."/>
        </authorList>
    </citation>
    <scope>NUCLEOTIDE SEQUENCE [LARGE SCALE GENOMIC DNA]</scope>
    <source>
        <strain evidence="7 8">DSM 45385</strain>
    </source>
</reference>
<organism evidence="7 8">
    <name type="scientific">Nonomuraea endophytica</name>
    <dbReference type="NCBI Taxonomy" id="714136"/>
    <lineage>
        <taxon>Bacteria</taxon>
        <taxon>Bacillati</taxon>
        <taxon>Actinomycetota</taxon>
        <taxon>Actinomycetes</taxon>
        <taxon>Streptosporangiales</taxon>
        <taxon>Streptosporangiaceae</taxon>
        <taxon>Nonomuraea</taxon>
    </lineage>
</organism>
<feature type="transmembrane region" description="Helical" evidence="5">
    <location>
        <begin position="288"/>
        <end position="310"/>
    </location>
</feature>
<evidence type="ECO:0000256" key="4">
    <source>
        <dbReference type="ARBA" id="ARBA00023136"/>
    </source>
</evidence>
<sequence length="470" mass="50646">MAIDFRPAGLPSLNGHRPVKVADIDGMFAGPRADGATIACIYIVILLITPAALIVRGLPLSVTPAAIVGMIGLVLWLITQLTTTLGAAKGRNMARSGLFLFFTANLVSYGYGTYHWLPSDELNLADQNLFLLLANLGIGLLVCDGVRGIERLNLVLKAAVAGGAIIGVIGAIQFVTGFDITRYLVLPGLRLSWEDLYVFERGSVRRVAATTAHPIEFGVISAMLLPIAAHYALRAKTLGQPFLRWWACTAMIGAGLMFSVSRSAVLSLVAIGAVLVCGWTWKRRLRALAVLAGFLAVMKVAVPGLLGTFLDLFVNFFTDSSVQYRTHDYGIAIAEIERHLWLGRGTGSWYFPKYQVFDNQYMQTAIDLGLIGTAIYVIMMALGIAAGIWARRLSRDPHVRDLGLTLGGVMLAPIVASATFDLLAFATVTGLMFLLIGACGALLRVARQEARQRQEAQPMQASGPTTPVTR</sequence>
<protein>
    <submittedName>
        <fullName evidence="7">Preprotein translocase subunit Sss1</fullName>
    </submittedName>
</protein>
<feature type="transmembrane region" description="Helical" evidence="5">
    <location>
        <begin position="242"/>
        <end position="258"/>
    </location>
</feature>
<dbReference type="RefSeq" id="WP_184958536.1">
    <property type="nucleotide sequence ID" value="NZ_JACHIN010000001.1"/>
</dbReference>
<feature type="transmembrane region" description="Helical" evidence="5">
    <location>
        <begin position="36"/>
        <end position="55"/>
    </location>
</feature>
<feature type="transmembrane region" description="Helical" evidence="5">
    <location>
        <begin position="264"/>
        <end position="281"/>
    </location>
</feature>
<comment type="subcellular location">
    <subcellularLocation>
        <location evidence="1">Membrane</location>
        <topology evidence="1">Multi-pass membrane protein</topology>
    </subcellularLocation>
</comment>
<keyword evidence="8" id="KW-1185">Reference proteome</keyword>
<dbReference type="InterPro" id="IPR051533">
    <property type="entry name" value="WaaL-like"/>
</dbReference>
<dbReference type="PANTHER" id="PTHR37422:SF13">
    <property type="entry name" value="LIPOPOLYSACCHARIDE BIOSYNTHESIS PROTEIN PA4999-RELATED"/>
    <property type="match status" value="1"/>
</dbReference>
<feature type="transmembrane region" description="Helical" evidence="5">
    <location>
        <begin position="154"/>
        <end position="175"/>
    </location>
</feature>
<dbReference type="InterPro" id="IPR007016">
    <property type="entry name" value="O-antigen_ligase-rel_domated"/>
</dbReference>
<feature type="transmembrane region" description="Helical" evidence="5">
    <location>
        <begin position="61"/>
        <end position="78"/>
    </location>
</feature>
<dbReference type="Proteomes" id="UP000568380">
    <property type="component" value="Unassembled WGS sequence"/>
</dbReference>
<gene>
    <name evidence="7" type="ORF">HNR40_000898</name>
</gene>
<name>A0A7W7ZX86_9ACTN</name>
<keyword evidence="3 5" id="KW-1133">Transmembrane helix</keyword>
<proteinExistence type="predicted"/>
<keyword evidence="2 5" id="KW-0812">Transmembrane</keyword>
<evidence type="ECO:0000256" key="5">
    <source>
        <dbReference type="SAM" id="Phobius"/>
    </source>
</evidence>
<dbReference type="AlphaFoldDB" id="A0A7W7ZX86"/>
<feature type="transmembrane region" description="Helical" evidence="5">
    <location>
        <begin position="98"/>
        <end position="117"/>
    </location>
</feature>
<evidence type="ECO:0000256" key="3">
    <source>
        <dbReference type="ARBA" id="ARBA00022989"/>
    </source>
</evidence>
<feature type="transmembrane region" description="Helical" evidence="5">
    <location>
        <begin position="402"/>
        <end position="420"/>
    </location>
</feature>
<feature type="transmembrane region" description="Helical" evidence="5">
    <location>
        <begin position="129"/>
        <end position="147"/>
    </location>
</feature>
<evidence type="ECO:0000259" key="6">
    <source>
        <dbReference type="Pfam" id="PF04932"/>
    </source>
</evidence>
<evidence type="ECO:0000313" key="8">
    <source>
        <dbReference type="Proteomes" id="UP000568380"/>
    </source>
</evidence>
<feature type="transmembrane region" description="Helical" evidence="5">
    <location>
        <begin position="215"/>
        <end position="233"/>
    </location>
</feature>
<feature type="domain" description="O-antigen ligase-related" evidence="6">
    <location>
        <begin position="250"/>
        <end position="377"/>
    </location>
</feature>
<comment type="caution">
    <text evidence="7">The sequence shown here is derived from an EMBL/GenBank/DDBJ whole genome shotgun (WGS) entry which is preliminary data.</text>
</comment>
<feature type="transmembrane region" description="Helical" evidence="5">
    <location>
        <begin position="426"/>
        <end position="446"/>
    </location>
</feature>
<accession>A0A7W7ZX86</accession>